<organism evidence="2 3">
    <name type="scientific">Lysobacter silvisoli</name>
    <dbReference type="NCBI Taxonomy" id="2293254"/>
    <lineage>
        <taxon>Bacteria</taxon>
        <taxon>Pseudomonadati</taxon>
        <taxon>Pseudomonadota</taxon>
        <taxon>Gammaproteobacteria</taxon>
        <taxon>Lysobacterales</taxon>
        <taxon>Lysobacteraceae</taxon>
        <taxon>Lysobacter</taxon>
    </lineage>
</organism>
<protein>
    <submittedName>
        <fullName evidence="2">Uncharacterized protein</fullName>
    </submittedName>
</protein>
<evidence type="ECO:0000313" key="2">
    <source>
        <dbReference type="EMBL" id="RDZ28730.1"/>
    </source>
</evidence>
<dbReference type="EMBL" id="QTSU01000001">
    <property type="protein sequence ID" value="RDZ28730.1"/>
    <property type="molecule type" value="Genomic_DNA"/>
</dbReference>
<reference evidence="2 3" key="1">
    <citation type="submission" date="2018-08" db="EMBL/GenBank/DDBJ databases">
        <title>Lysobacter sp. zong2l5, whole genome shotgun sequence.</title>
        <authorList>
            <person name="Zhang X."/>
            <person name="Feng G."/>
            <person name="Zhu H."/>
        </authorList>
    </citation>
    <scope>NUCLEOTIDE SEQUENCE [LARGE SCALE GENOMIC DNA]</scope>
    <source>
        <strain evidence="3">zong2l5</strain>
    </source>
</reference>
<name>A0A371K4D2_9GAMM</name>
<feature type="region of interest" description="Disordered" evidence="1">
    <location>
        <begin position="57"/>
        <end position="95"/>
    </location>
</feature>
<proteinExistence type="predicted"/>
<sequence>MNEYRHHVLTRGRYQIVALTPDERYEDDDIYAYAVMSSSGVKLRQELTLSDARNWLEDRIERERPQQERSPRAREPSSEAAPVLSSLLRPGRKKR</sequence>
<dbReference type="Proteomes" id="UP000264492">
    <property type="component" value="Unassembled WGS sequence"/>
</dbReference>
<gene>
    <name evidence="2" type="ORF">DX914_06300</name>
</gene>
<dbReference type="RefSeq" id="WP_115858168.1">
    <property type="nucleotide sequence ID" value="NZ_QTSU01000001.1"/>
</dbReference>
<evidence type="ECO:0000256" key="1">
    <source>
        <dbReference type="SAM" id="MobiDB-lite"/>
    </source>
</evidence>
<comment type="caution">
    <text evidence="2">The sequence shown here is derived from an EMBL/GenBank/DDBJ whole genome shotgun (WGS) entry which is preliminary data.</text>
</comment>
<feature type="compositionally biased region" description="Basic and acidic residues" evidence="1">
    <location>
        <begin position="57"/>
        <end position="77"/>
    </location>
</feature>
<accession>A0A371K4D2</accession>
<dbReference type="AlphaFoldDB" id="A0A371K4D2"/>
<dbReference type="OrthoDB" id="6044279at2"/>
<keyword evidence="3" id="KW-1185">Reference proteome</keyword>
<evidence type="ECO:0000313" key="3">
    <source>
        <dbReference type="Proteomes" id="UP000264492"/>
    </source>
</evidence>